<dbReference type="Proteomes" id="UP000746535">
    <property type="component" value="Unassembled WGS sequence"/>
</dbReference>
<keyword evidence="3" id="KW-1185">Reference proteome</keyword>
<sequence length="355" mass="37157">MSYPLVSGCAHGSALEYTAFSEGGGVPQGDYAGLTKFTLARTLLLVQADKAGVASVSAVPSEAAGEGTDYGVKPLHSPGKFALQLTKLPNSNLVRSVSLGVPASPAGLTLPQVTPALDEPAVGAKAPNKGLSMALDMQSLLRDPQPGPLSRAGVASSNHRTLAFEVAFDGVPADAIPTRQLDLHRAGNLYFYSACRTATLTFLTPPFTGQRFTVTIADPNYVQTIALAPGQRVSSHVGCGVDVTTPVAGGSQGEAGNPLRLTAFDQQRVQAQNLIAAWVTRPVESVERALAATSSKGAGKTGIRRAGRTPNRPEVAKVPNLQRPIDTNAVDKPQNALRNTEIRLPATDKRQSFTF</sequence>
<accession>A0ABX0YBM1</accession>
<name>A0ABX0YBM1_9PSED</name>
<organism evidence="2 3">
    <name type="scientific">Pseudomonas quercus</name>
    <dbReference type="NCBI Taxonomy" id="2722792"/>
    <lineage>
        <taxon>Bacteria</taxon>
        <taxon>Pseudomonadati</taxon>
        <taxon>Pseudomonadota</taxon>
        <taxon>Gammaproteobacteria</taxon>
        <taxon>Pseudomonadales</taxon>
        <taxon>Pseudomonadaceae</taxon>
        <taxon>Pseudomonas</taxon>
    </lineage>
</organism>
<feature type="region of interest" description="Disordered" evidence="1">
    <location>
        <begin position="290"/>
        <end position="337"/>
    </location>
</feature>
<evidence type="ECO:0000313" key="2">
    <source>
        <dbReference type="EMBL" id="NJO99676.1"/>
    </source>
</evidence>
<dbReference type="EMBL" id="JAAVJI010000001">
    <property type="protein sequence ID" value="NJO99676.1"/>
    <property type="molecule type" value="Genomic_DNA"/>
</dbReference>
<comment type="caution">
    <text evidence="2">The sequence shown here is derived from an EMBL/GenBank/DDBJ whole genome shotgun (WGS) entry which is preliminary data.</text>
</comment>
<evidence type="ECO:0000313" key="3">
    <source>
        <dbReference type="Proteomes" id="UP000746535"/>
    </source>
</evidence>
<proteinExistence type="predicted"/>
<gene>
    <name evidence="2" type="ORF">HBH25_02195</name>
</gene>
<protein>
    <recommendedName>
        <fullName evidence="4">DUF4384 domain-containing protein</fullName>
    </recommendedName>
</protein>
<evidence type="ECO:0008006" key="4">
    <source>
        <dbReference type="Google" id="ProtNLM"/>
    </source>
</evidence>
<reference evidence="2 3" key="1">
    <citation type="submission" date="2020-03" db="EMBL/GenBank/DDBJ databases">
        <authorList>
            <person name="Wang L."/>
            <person name="He N."/>
            <person name="Li Y."/>
            <person name="Fang Y."/>
            <person name="Zhang F."/>
        </authorList>
    </citation>
    <scope>NUCLEOTIDE SEQUENCE [LARGE SCALE GENOMIC DNA]</scope>
    <source>
        <strain evidence="3">hsmgli-8</strain>
    </source>
</reference>
<dbReference type="RefSeq" id="WP_168081040.1">
    <property type="nucleotide sequence ID" value="NZ_JAAVJI010000001.1"/>
</dbReference>
<evidence type="ECO:0000256" key="1">
    <source>
        <dbReference type="SAM" id="MobiDB-lite"/>
    </source>
</evidence>